<feature type="region of interest" description="Disordered" evidence="1">
    <location>
        <begin position="67"/>
        <end position="109"/>
    </location>
</feature>
<dbReference type="Proteomes" id="UP000188268">
    <property type="component" value="Unassembled WGS sequence"/>
</dbReference>
<keyword evidence="3" id="KW-1185">Reference proteome</keyword>
<organism evidence="2 3">
    <name type="scientific">Corchorus capsularis</name>
    <name type="common">Jute</name>
    <dbReference type="NCBI Taxonomy" id="210143"/>
    <lineage>
        <taxon>Eukaryota</taxon>
        <taxon>Viridiplantae</taxon>
        <taxon>Streptophyta</taxon>
        <taxon>Embryophyta</taxon>
        <taxon>Tracheophyta</taxon>
        <taxon>Spermatophyta</taxon>
        <taxon>Magnoliopsida</taxon>
        <taxon>eudicotyledons</taxon>
        <taxon>Gunneridae</taxon>
        <taxon>Pentapetalae</taxon>
        <taxon>rosids</taxon>
        <taxon>malvids</taxon>
        <taxon>Malvales</taxon>
        <taxon>Malvaceae</taxon>
        <taxon>Grewioideae</taxon>
        <taxon>Apeibeae</taxon>
        <taxon>Corchorus</taxon>
    </lineage>
</organism>
<accession>A0A1R3G193</accession>
<sequence length="109" mass="12359">MRLALRSRDLHVTTLRNDGFGDDEALQFWGIANEADKERATKMTLTETCLKNLIEALEEARKKAEESVKGICLKKGEEEEKEKGQEVKEESVKEESNDSKPVKENGVIH</sequence>
<name>A0A1R3G193_COCAP</name>
<evidence type="ECO:0000313" key="2">
    <source>
        <dbReference type="EMBL" id="OMO51834.1"/>
    </source>
</evidence>
<dbReference type="AlphaFoldDB" id="A0A1R3G193"/>
<evidence type="ECO:0000313" key="3">
    <source>
        <dbReference type="Proteomes" id="UP000188268"/>
    </source>
</evidence>
<dbReference type="EMBL" id="AWWV01015676">
    <property type="protein sequence ID" value="OMO51834.1"/>
    <property type="molecule type" value="Genomic_DNA"/>
</dbReference>
<feature type="compositionally biased region" description="Basic and acidic residues" evidence="1">
    <location>
        <begin position="67"/>
        <end position="103"/>
    </location>
</feature>
<dbReference type="Gramene" id="OMO51834">
    <property type="protein sequence ID" value="OMO51834"/>
    <property type="gene ID" value="CCACVL1_29557"/>
</dbReference>
<evidence type="ECO:0000256" key="1">
    <source>
        <dbReference type="SAM" id="MobiDB-lite"/>
    </source>
</evidence>
<reference evidence="2 3" key="1">
    <citation type="submission" date="2013-09" db="EMBL/GenBank/DDBJ databases">
        <title>Corchorus capsularis genome sequencing.</title>
        <authorList>
            <person name="Alam M."/>
            <person name="Haque M.S."/>
            <person name="Islam M.S."/>
            <person name="Emdad E.M."/>
            <person name="Islam M.M."/>
            <person name="Ahmed B."/>
            <person name="Halim A."/>
            <person name="Hossen Q.M.M."/>
            <person name="Hossain M.Z."/>
            <person name="Ahmed R."/>
            <person name="Khan M.M."/>
            <person name="Islam R."/>
            <person name="Rashid M.M."/>
            <person name="Khan S.A."/>
            <person name="Rahman M.S."/>
            <person name="Alam M."/>
        </authorList>
    </citation>
    <scope>NUCLEOTIDE SEQUENCE [LARGE SCALE GENOMIC DNA]</scope>
    <source>
        <strain evidence="3">cv. CVL-1</strain>
        <tissue evidence="2">Whole seedling</tissue>
    </source>
</reference>
<comment type="caution">
    <text evidence="2">The sequence shown here is derived from an EMBL/GenBank/DDBJ whole genome shotgun (WGS) entry which is preliminary data.</text>
</comment>
<gene>
    <name evidence="2" type="ORF">CCACVL1_29557</name>
</gene>
<proteinExistence type="predicted"/>
<protein>
    <submittedName>
        <fullName evidence="2">Putative mitochondrial chaperone BCS1-B-like protein</fullName>
    </submittedName>
</protein>